<evidence type="ECO:0000313" key="10">
    <source>
        <dbReference type="Proteomes" id="UP000216752"/>
    </source>
</evidence>
<dbReference type="EMBL" id="CP155573">
    <property type="protein sequence ID" value="XFO66398.1"/>
    <property type="molecule type" value="Genomic_DNA"/>
</dbReference>
<evidence type="ECO:0000313" key="3">
    <source>
        <dbReference type="EMBL" id="XFO66394.1"/>
    </source>
</evidence>
<dbReference type="EMBL" id="CP155573">
    <property type="protein sequence ID" value="XFO68822.1"/>
    <property type="molecule type" value="Genomic_DNA"/>
</dbReference>
<dbReference type="EMBL" id="CP155573">
    <property type="protein sequence ID" value="XFO66906.1"/>
    <property type="molecule type" value="Genomic_DNA"/>
</dbReference>
<dbReference type="RefSeq" id="WP_373665290.1">
    <property type="nucleotide sequence ID" value="NZ_CP155573.1"/>
</dbReference>
<protein>
    <recommendedName>
        <fullName evidence="11">Transposase</fullName>
    </recommendedName>
</protein>
<gene>
    <name evidence="2" type="ORF">SPSIL_021740</name>
    <name evidence="3" type="ORF">SPSIL_025440</name>
    <name evidence="4" type="ORF">SPSIL_025480</name>
    <name evidence="5" type="ORF">SPSIL_028500</name>
    <name evidence="6" type="ORF">SPSIL_030740</name>
    <name evidence="7" type="ORF">SPSIL_041200</name>
    <name evidence="8" type="ORF">SPSIL_048880</name>
    <name evidence="9" type="ORF">SPSIL_050460</name>
</gene>
<sequence>MSNIFYSESDQHILLRNPNVEKVTDRYISYHPDFKIRAVKEYLSGKKPRQIFIDNGFNLQLIGDDKPFVCIKRWRIIFKQRGEQGLREAGRSSKGIRLTGRESSIEDKLKKAEAKIKFLEAENELLKKIREKERGR</sequence>
<evidence type="ECO:0000313" key="8">
    <source>
        <dbReference type="EMBL" id="XFO68665.1"/>
    </source>
</evidence>
<evidence type="ECO:0008006" key="11">
    <source>
        <dbReference type="Google" id="ProtNLM"/>
    </source>
</evidence>
<accession>A0ABZ3IQB4</accession>
<evidence type="ECO:0000313" key="6">
    <source>
        <dbReference type="EMBL" id="XFO66906.1"/>
    </source>
</evidence>
<reference evidence="7 10" key="1">
    <citation type="submission" date="2024-05" db="EMBL/GenBank/DDBJ databases">
        <title>Isolation and characterization of Sporomusa carbonis sp. nov., a carboxydotrophic hydrogenogen in the genus of Sporomusa isolated from a charcoal burning pile.</title>
        <authorList>
            <person name="Boeer T."/>
            <person name="Rosenbaum F."/>
            <person name="Eysell L."/>
            <person name="Mueller V."/>
            <person name="Daniel R."/>
            <person name="Poehlein A."/>
        </authorList>
    </citation>
    <scope>NUCLEOTIDE SEQUENCE [LARGE SCALE GENOMIC DNA]</scope>
    <source>
        <strain evidence="7 10">DSM 10669</strain>
    </source>
</reference>
<dbReference type="InterPro" id="IPR009057">
    <property type="entry name" value="Homeodomain-like_sf"/>
</dbReference>
<dbReference type="EMBL" id="CP155573">
    <property type="protein sequence ID" value="XFO66394.1"/>
    <property type="molecule type" value="Genomic_DNA"/>
</dbReference>
<evidence type="ECO:0000256" key="1">
    <source>
        <dbReference type="SAM" id="Coils"/>
    </source>
</evidence>
<evidence type="ECO:0000313" key="7">
    <source>
        <dbReference type="EMBL" id="XFO67901.1"/>
    </source>
</evidence>
<dbReference type="EMBL" id="CP155573">
    <property type="protein sequence ID" value="XFO66691.1"/>
    <property type="molecule type" value="Genomic_DNA"/>
</dbReference>
<feature type="coiled-coil region" evidence="1">
    <location>
        <begin position="102"/>
        <end position="136"/>
    </location>
</feature>
<dbReference type="EMBL" id="CP155573">
    <property type="protein sequence ID" value="XFO67901.1"/>
    <property type="molecule type" value="Genomic_DNA"/>
</dbReference>
<name>A0ABZ3IQB4_9FIRM</name>
<organism evidence="7 10">
    <name type="scientific">Sporomusa silvacetica DSM 10669</name>
    <dbReference type="NCBI Taxonomy" id="1123289"/>
    <lineage>
        <taxon>Bacteria</taxon>
        <taxon>Bacillati</taxon>
        <taxon>Bacillota</taxon>
        <taxon>Negativicutes</taxon>
        <taxon>Selenomonadales</taxon>
        <taxon>Sporomusaceae</taxon>
        <taxon>Sporomusa</taxon>
    </lineage>
</organism>
<proteinExistence type="predicted"/>
<keyword evidence="1" id="KW-0175">Coiled coil</keyword>
<evidence type="ECO:0000313" key="2">
    <source>
        <dbReference type="EMBL" id="XFO66026.1"/>
    </source>
</evidence>
<dbReference type="EMBL" id="CP155573">
    <property type="protein sequence ID" value="XFO68665.1"/>
    <property type="molecule type" value="Genomic_DNA"/>
</dbReference>
<evidence type="ECO:0000313" key="5">
    <source>
        <dbReference type="EMBL" id="XFO66691.1"/>
    </source>
</evidence>
<keyword evidence="10" id="KW-1185">Reference proteome</keyword>
<dbReference type="Proteomes" id="UP000216752">
    <property type="component" value="Chromosome"/>
</dbReference>
<dbReference type="EMBL" id="CP155573">
    <property type="protein sequence ID" value="XFO66026.1"/>
    <property type="molecule type" value="Genomic_DNA"/>
</dbReference>
<evidence type="ECO:0000313" key="4">
    <source>
        <dbReference type="EMBL" id="XFO66398.1"/>
    </source>
</evidence>
<dbReference type="SUPFAM" id="SSF46689">
    <property type="entry name" value="Homeodomain-like"/>
    <property type="match status" value="1"/>
</dbReference>
<evidence type="ECO:0000313" key="9">
    <source>
        <dbReference type="EMBL" id="XFO68822.1"/>
    </source>
</evidence>